<evidence type="ECO:0000256" key="2">
    <source>
        <dbReference type="ARBA" id="ARBA00022857"/>
    </source>
</evidence>
<comment type="similarity">
    <text evidence="1">Belongs to the aldehyde dehydrogenase family.</text>
</comment>
<name>A0A2S0KI14_9ACTN</name>
<keyword evidence="2" id="KW-0521">NADP</keyword>
<dbReference type="Gene3D" id="3.40.309.10">
    <property type="entry name" value="Aldehyde Dehydrogenase, Chain A, domain 2"/>
    <property type="match status" value="1"/>
</dbReference>
<dbReference type="GO" id="GO:0004777">
    <property type="term" value="F:succinate-semialdehyde dehydrogenase (NAD+) activity"/>
    <property type="evidence" value="ECO:0007669"/>
    <property type="project" value="TreeGrafter"/>
</dbReference>
<dbReference type="InterPro" id="IPR016161">
    <property type="entry name" value="Ald_DH/histidinol_DH"/>
</dbReference>
<organism evidence="5 6">
    <name type="scientific">Gordonia iterans</name>
    <dbReference type="NCBI Taxonomy" id="1004901"/>
    <lineage>
        <taxon>Bacteria</taxon>
        <taxon>Bacillati</taxon>
        <taxon>Actinomycetota</taxon>
        <taxon>Actinomycetes</taxon>
        <taxon>Mycobacteriales</taxon>
        <taxon>Gordoniaceae</taxon>
        <taxon>Gordonia</taxon>
    </lineage>
</organism>
<dbReference type="InterPro" id="IPR016163">
    <property type="entry name" value="Ald_DH_C"/>
</dbReference>
<dbReference type="OrthoDB" id="6882680at2"/>
<evidence type="ECO:0000256" key="3">
    <source>
        <dbReference type="ARBA" id="ARBA00023002"/>
    </source>
</evidence>
<dbReference type="GO" id="GO:0004030">
    <property type="term" value="F:aldehyde dehydrogenase [NAD(P)+] activity"/>
    <property type="evidence" value="ECO:0007669"/>
    <property type="project" value="InterPro"/>
</dbReference>
<evidence type="ECO:0000313" key="6">
    <source>
        <dbReference type="Proteomes" id="UP000239814"/>
    </source>
</evidence>
<dbReference type="FunFam" id="3.40.309.10:FF:000009">
    <property type="entry name" value="Aldehyde dehydrogenase A"/>
    <property type="match status" value="1"/>
</dbReference>
<keyword evidence="6" id="KW-1185">Reference proteome</keyword>
<reference evidence="5 6" key="1">
    <citation type="submission" date="2018-03" db="EMBL/GenBank/DDBJ databases">
        <title>Characteristics and genome of n-alkane degrading marine bacteria Gordonia iterans isolated from crude oil contaminated in Tae-an, South Korea.</title>
        <authorList>
            <person name="Lee S.-S."/>
            <person name="Kim H."/>
        </authorList>
    </citation>
    <scope>NUCLEOTIDE SEQUENCE [LARGE SCALE GENOMIC DNA]</scope>
    <source>
        <strain evidence="5 6">Co17</strain>
    </source>
</reference>
<dbReference type="PANTHER" id="PTHR43217">
    <property type="entry name" value="SUCCINATE SEMIALDEHYDE DEHYDROGENASE [NAD(P)+] SAD"/>
    <property type="match status" value="1"/>
</dbReference>
<protein>
    <submittedName>
        <fullName evidence="5">Succinate-semialdehyde dehydrogenase</fullName>
    </submittedName>
</protein>
<accession>A0A2S0KI14</accession>
<dbReference type="InterPro" id="IPR044148">
    <property type="entry name" value="ALDH_GabD1-like"/>
</dbReference>
<dbReference type="Proteomes" id="UP000239814">
    <property type="component" value="Chromosome"/>
</dbReference>
<gene>
    <name evidence="5" type="ORF">C6V83_14820</name>
</gene>
<dbReference type="AlphaFoldDB" id="A0A2S0KI14"/>
<dbReference type="KEGG" id="git:C6V83_14820"/>
<dbReference type="SUPFAM" id="SSF53720">
    <property type="entry name" value="ALDH-like"/>
    <property type="match status" value="1"/>
</dbReference>
<dbReference type="Gene3D" id="3.40.605.10">
    <property type="entry name" value="Aldehyde Dehydrogenase, Chain A, domain 1"/>
    <property type="match status" value="1"/>
</dbReference>
<keyword evidence="3" id="KW-0560">Oxidoreductase</keyword>
<dbReference type="FunFam" id="3.40.605.10:FF:000012">
    <property type="entry name" value="NAD-dependent succinate-semialdehyde dehydrogenase"/>
    <property type="match status" value="1"/>
</dbReference>
<evidence type="ECO:0000256" key="1">
    <source>
        <dbReference type="ARBA" id="ARBA00009986"/>
    </source>
</evidence>
<dbReference type="InterPro" id="IPR015590">
    <property type="entry name" value="Aldehyde_DH_dom"/>
</dbReference>
<dbReference type="Pfam" id="PF00171">
    <property type="entry name" value="Aldedh"/>
    <property type="match status" value="1"/>
</dbReference>
<evidence type="ECO:0000313" key="5">
    <source>
        <dbReference type="EMBL" id="AVM01325.1"/>
    </source>
</evidence>
<dbReference type="EMBL" id="CP027433">
    <property type="protein sequence ID" value="AVM01325.1"/>
    <property type="molecule type" value="Genomic_DNA"/>
</dbReference>
<feature type="domain" description="Aldehyde dehydrogenase" evidence="4">
    <location>
        <begin position="4"/>
        <end position="450"/>
    </location>
</feature>
<dbReference type="RefSeq" id="WP_105943033.1">
    <property type="nucleotide sequence ID" value="NZ_CP027433.1"/>
</dbReference>
<sequence>MTYVTENPATGAVERTFDTLSDEEVQEVLARSAEAYKHWRETSIDERVRMLRATAAAYRDRIGELAELVSTEMGKPPAQAQGELMLTAMIYDWYAEHGPALLESEELDPQGAASSIVTRTPIGPLLGIMPWNFPYYQVARFAAPNLLLGNTIVLKHAPICAASSAVMEEIAHAAGVPRDAYINVYVTNEQAADIIADKRIQGVSLTGSGRAGAAVAQTAAKHLKKSVLELGGSDAFILLDTPDVAATAAGAAKGRLMNCGQACNSPKRFIVHEELYDDFVAQLTAAFEGAAVGDPADPETQVGPLSSVAARDQVVEQVRRAVAQGATLHTGGEALDRPGAFMAPAVLTGITPEMDAYREEIFGPVAVVYSVSDDDQAVELANDVDYGLSGSVWSTDVERATALADRLDVGMAMVNEHGTTLPGLPFGGVKASGYGRELGPWGLGEFANVRLRRIAK</sequence>
<dbReference type="InterPro" id="IPR016162">
    <property type="entry name" value="Ald_DH_N"/>
</dbReference>
<dbReference type="InterPro" id="IPR047110">
    <property type="entry name" value="GABD/Sad-like"/>
</dbReference>
<proteinExistence type="inferred from homology"/>
<evidence type="ECO:0000259" key="4">
    <source>
        <dbReference type="Pfam" id="PF00171"/>
    </source>
</evidence>
<dbReference type="CDD" id="cd07100">
    <property type="entry name" value="ALDH_SSADH1_GabD1"/>
    <property type="match status" value="1"/>
</dbReference>
<dbReference type="PANTHER" id="PTHR43217:SF2">
    <property type="entry name" value="SUCCINATE-SEMIALDEHYDE DEHYDROGENASE [NADP(+)]"/>
    <property type="match status" value="1"/>
</dbReference>